<reference evidence="1" key="1">
    <citation type="journal article" date="2021" name="Proc. Natl. Acad. Sci. U.S.A.">
        <title>A Catalog of Tens of Thousands of Viruses from Human Metagenomes Reveals Hidden Associations with Chronic Diseases.</title>
        <authorList>
            <person name="Tisza M.J."/>
            <person name="Buck C.B."/>
        </authorList>
    </citation>
    <scope>NUCLEOTIDE SEQUENCE</scope>
    <source>
        <strain evidence="1">CtmpG14</strain>
    </source>
</reference>
<dbReference type="EMBL" id="BK015384">
    <property type="protein sequence ID" value="DAE04154.1"/>
    <property type="molecule type" value="Genomic_DNA"/>
</dbReference>
<name>A0A8S5PB04_9CAUD</name>
<evidence type="ECO:0000313" key="1">
    <source>
        <dbReference type="EMBL" id="DAE04154.1"/>
    </source>
</evidence>
<protein>
    <submittedName>
        <fullName evidence="1">Uncharacterized protein</fullName>
    </submittedName>
</protein>
<accession>A0A8S5PB04</accession>
<proteinExistence type="predicted"/>
<organism evidence="1">
    <name type="scientific">Siphoviridae sp. ctmpG14</name>
    <dbReference type="NCBI Taxonomy" id="2825654"/>
    <lineage>
        <taxon>Viruses</taxon>
        <taxon>Duplodnaviria</taxon>
        <taxon>Heunggongvirae</taxon>
        <taxon>Uroviricota</taxon>
        <taxon>Caudoviricetes</taxon>
    </lineage>
</organism>
<sequence>MYNNLVLKITCLNPKTTILKKLLPRLLIS</sequence>